<reference evidence="4 6" key="1">
    <citation type="submission" date="2015-09" db="EMBL/GenBank/DDBJ databases">
        <title>Identification and resolution of microdiversity through metagenomic sequencing of parallel consortia.</title>
        <authorList>
            <person name="Nelson W.C."/>
            <person name="Romine M.F."/>
            <person name="Lindemann S.R."/>
        </authorList>
    </citation>
    <scope>NUCLEOTIDE SEQUENCE [LARGE SCALE GENOMIC DNA]</scope>
    <source>
        <strain evidence="4">HL-109</strain>
    </source>
</reference>
<evidence type="ECO:0000313" key="7">
    <source>
        <dbReference type="Proteomes" id="UP000182800"/>
    </source>
</evidence>
<evidence type="ECO:0000313" key="5">
    <source>
        <dbReference type="EMBL" id="SCC80261.1"/>
    </source>
</evidence>
<dbReference type="PANTHER" id="PTHR33121:SF79">
    <property type="entry name" value="CYCLIC DI-GMP PHOSPHODIESTERASE PDED-RELATED"/>
    <property type="match status" value="1"/>
</dbReference>
<proteinExistence type="predicted"/>
<dbReference type="InterPro" id="IPR043128">
    <property type="entry name" value="Rev_trsase/Diguanyl_cyclase"/>
</dbReference>
<feature type="domain" description="EAL" evidence="2">
    <location>
        <begin position="302"/>
        <end position="551"/>
    </location>
</feature>
<evidence type="ECO:0000259" key="3">
    <source>
        <dbReference type="PROSITE" id="PS50887"/>
    </source>
</evidence>
<dbReference type="SUPFAM" id="SSF141868">
    <property type="entry name" value="EAL domain-like"/>
    <property type="match status" value="1"/>
</dbReference>
<dbReference type="OrthoDB" id="23692at2"/>
<dbReference type="Proteomes" id="UP000182800">
    <property type="component" value="Unassembled WGS sequence"/>
</dbReference>
<dbReference type="NCBIfam" id="TIGR00254">
    <property type="entry name" value="GGDEF"/>
    <property type="match status" value="1"/>
</dbReference>
<dbReference type="InterPro" id="IPR050706">
    <property type="entry name" value="Cyclic-di-GMP_PDE-like"/>
</dbReference>
<dbReference type="AlphaFoldDB" id="A0A0P7X8Y0"/>
<gene>
    <name evidence="5" type="ORF">GA0071312_1389</name>
    <name evidence="4" type="ORF">HLUCCO17_05660</name>
</gene>
<dbReference type="EMBL" id="LJSX01000006">
    <property type="protein sequence ID" value="KPQ11672.1"/>
    <property type="molecule type" value="Genomic_DNA"/>
</dbReference>
<dbReference type="CDD" id="cd01949">
    <property type="entry name" value="GGDEF"/>
    <property type="match status" value="1"/>
</dbReference>
<dbReference type="PROSITE" id="PS50887">
    <property type="entry name" value="GGDEF"/>
    <property type="match status" value="1"/>
</dbReference>
<reference evidence="5 7" key="2">
    <citation type="submission" date="2016-08" db="EMBL/GenBank/DDBJ databases">
        <authorList>
            <person name="Varghese N."/>
            <person name="Submissions Spin"/>
        </authorList>
    </citation>
    <scope>NUCLEOTIDE SEQUENCE [LARGE SCALE GENOMIC DNA]</scope>
    <source>
        <strain evidence="5 7">HL-109</strain>
    </source>
</reference>
<feature type="domain" description="GGDEF" evidence="3">
    <location>
        <begin position="159"/>
        <end position="292"/>
    </location>
</feature>
<keyword evidence="7" id="KW-1185">Reference proteome</keyword>
<sequence>MSDARPPETALDPRAVLTSIGEVIYDWNVETDALAWSANACDVLGIADPQSIATGGAFALMAEPGSGINRNETISLARETDTGAGIPFRTRYNLRLPDGRRVAVEDSGRWYAGPGGTPARVHGVLRVEPGDATQMRLGDRGAFVDFIGADVLATASSQKRVTIMIAAIDNLERINDELGFDGGDAVIDEVATRIRRVLRSRDKITRYASNRFAVAMMSCSLGQAPIAAQRLRDAVEKTPVATQGGVFPVSLRIGAACAPDHARDAASLMRRAEDALARARIQPHETLVVHDLRCEARLRREAQLSANAVIDALNERRLVFARQPVVDARTRKTVFCEALARLTRPDMPLLAGGEIMPAVERAGLMDLLDARMLELATSWLAKHPEDHLSVNLSPSTLERPDWISALDGHLALHPGVAARLIIEITETSAVRDPERTRMQLEMMKQKGVRIAIDDFGAGHTSFRHLRSFPVDILKIDGAFVQNLPRSPDDRFFVRTLVDLARNLDMRVVAEWVEDEETAAMLAEWGVDYLQGRHCAEPILTLADDAAQPATGDADRDGDGTSSPAVA</sequence>
<dbReference type="SUPFAM" id="SSF55073">
    <property type="entry name" value="Nucleotide cyclase"/>
    <property type="match status" value="1"/>
</dbReference>
<dbReference type="Pfam" id="PF00990">
    <property type="entry name" value="GGDEF"/>
    <property type="match status" value="1"/>
</dbReference>
<protein>
    <submittedName>
        <fullName evidence="5">Diguanylate cyclase (GGDEF) domain-containing protein</fullName>
    </submittedName>
    <submittedName>
        <fullName evidence="4">EAL domain protein</fullName>
    </submittedName>
</protein>
<evidence type="ECO:0000256" key="1">
    <source>
        <dbReference type="SAM" id="MobiDB-lite"/>
    </source>
</evidence>
<dbReference type="SMART" id="SM00267">
    <property type="entry name" value="GGDEF"/>
    <property type="match status" value="1"/>
</dbReference>
<dbReference type="SUPFAM" id="SSF55785">
    <property type="entry name" value="PYP-like sensor domain (PAS domain)"/>
    <property type="match status" value="1"/>
</dbReference>
<dbReference type="PROSITE" id="PS50883">
    <property type="entry name" value="EAL"/>
    <property type="match status" value="1"/>
</dbReference>
<dbReference type="SMART" id="SM00052">
    <property type="entry name" value="EAL"/>
    <property type="match status" value="1"/>
</dbReference>
<evidence type="ECO:0000313" key="4">
    <source>
        <dbReference type="EMBL" id="KPQ11672.1"/>
    </source>
</evidence>
<comment type="caution">
    <text evidence="4">The sequence shown here is derived from an EMBL/GenBank/DDBJ whole genome shotgun (WGS) entry which is preliminary data.</text>
</comment>
<dbReference type="Gene3D" id="3.30.450.20">
    <property type="entry name" value="PAS domain"/>
    <property type="match status" value="1"/>
</dbReference>
<accession>A0A0P7X8Y0</accession>
<evidence type="ECO:0000313" key="6">
    <source>
        <dbReference type="Proteomes" id="UP000050497"/>
    </source>
</evidence>
<dbReference type="Gene3D" id="3.30.70.270">
    <property type="match status" value="1"/>
</dbReference>
<dbReference type="CDD" id="cd01948">
    <property type="entry name" value="EAL"/>
    <property type="match status" value="1"/>
</dbReference>
<dbReference type="InterPro" id="IPR035919">
    <property type="entry name" value="EAL_sf"/>
</dbReference>
<dbReference type="PANTHER" id="PTHR33121">
    <property type="entry name" value="CYCLIC DI-GMP PHOSPHODIESTERASE PDEF"/>
    <property type="match status" value="1"/>
</dbReference>
<dbReference type="STRING" id="1653334.GA0071312_1389"/>
<dbReference type="InterPro" id="IPR000160">
    <property type="entry name" value="GGDEF_dom"/>
</dbReference>
<evidence type="ECO:0000259" key="2">
    <source>
        <dbReference type="PROSITE" id="PS50883"/>
    </source>
</evidence>
<dbReference type="GO" id="GO:0071111">
    <property type="term" value="F:cyclic-guanylate-specific phosphodiesterase activity"/>
    <property type="evidence" value="ECO:0007669"/>
    <property type="project" value="InterPro"/>
</dbReference>
<dbReference type="InterPro" id="IPR029787">
    <property type="entry name" value="Nucleotide_cyclase"/>
</dbReference>
<feature type="region of interest" description="Disordered" evidence="1">
    <location>
        <begin position="545"/>
        <end position="566"/>
    </location>
</feature>
<dbReference type="Proteomes" id="UP000050497">
    <property type="component" value="Unassembled WGS sequence"/>
</dbReference>
<dbReference type="PATRIC" id="fig|1653334.4.peg.2198"/>
<dbReference type="RefSeq" id="WP_074444355.1">
    <property type="nucleotide sequence ID" value="NZ_FMBM01000002.1"/>
</dbReference>
<organism evidence="4 6">
    <name type="scientific">Saliniramus fredricksonii</name>
    <dbReference type="NCBI Taxonomy" id="1653334"/>
    <lineage>
        <taxon>Bacteria</taxon>
        <taxon>Pseudomonadati</taxon>
        <taxon>Pseudomonadota</taxon>
        <taxon>Alphaproteobacteria</taxon>
        <taxon>Hyphomicrobiales</taxon>
        <taxon>Salinarimonadaceae</taxon>
        <taxon>Saliniramus</taxon>
    </lineage>
</organism>
<dbReference type="InterPro" id="IPR001633">
    <property type="entry name" value="EAL_dom"/>
</dbReference>
<name>A0A0P7X8Y0_9HYPH</name>
<dbReference type="InterPro" id="IPR035965">
    <property type="entry name" value="PAS-like_dom_sf"/>
</dbReference>
<dbReference type="EMBL" id="FMBM01000002">
    <property type="protein sequence ID" value="SCC80261.1"/>
    <property type="molecule type" value="Genomic_DNA"/>
</dbReference>
<dbReference type="Pfam" id="PF00563">
    <property type="entry name" value="EAL"/>
    <property type="match status" value="1"/>
</dbReference>
<dbReference type="Gene3D" id="3.20.20.450">
    <property type="entry name" value="EAL domain"/>
    <property type="match status" value="1"/>
</dbReference>